<dbReference type="AlphaFoldDB" id="A0A1F4UHM2"/>
<sequence>MVDILLVNPAEPGHFFERMPPLGLAYIGSSLENKGFSVKIIDFEVCDQKLTNFLHEYRPVVVGISGTTHTRFASFELARQVKQYNSDIITVYGGVHATFTAVETLKNIKEIDYVITGEGEIAMTEFFKNLNDTRELDNVAGLVFRSGDRIIANPAQRIDELDSLPMPAYHLLPMDKYAVELPFINKKAISLLTSRGCTARCVFCSASRMFDHRVTRHSSKRVIEEVEILLGQYAFEGIKIFDSTLTIETDHINGICDEIFERKLKFPWECEIRVGTVDRNILAKMKDAGCYYVNFGIESASQRILNRMRKGFKVEQAEELLRTCRSVGLKTKVFFSFGHIGETMEEVDSTFRFIDRNRELINIVASGAGVRIYPGTELEGIARKEGFLPAGFEWSKPFNEPRYENILQSPNNPLLIQPNMGLNELEDIALSIYQQRFSGLSGLKRGLKKITDPGKWRKLFKLAKVKLRKRFSNKEN</sequence>
<dbReference type="CDD" id="cd01335">
    <property type="entry name" value="Radical_SAM"/>
    <property type="match status" value="1"/>
</dbReference>
<evidence type="ECO:0000313" key="11">
    <source>
        <dbReference type="Proteomes" id="UP000177025"/>
    </source>
</evidence>
<dbReference type="PANTHER" id="PTHR43409:SF7">
    <property type="entry name" value="BLL1977 PROTEIN"/>
    <property type="match status" value="1"/>
</dbReference>
<dbReference type="SFLD" id="SFLDG01123">
    <property type="entry name" value="methyltransferase_(Class_B)"/>
    <property type="match status" value="1"/>
</dbReference>
<protein>
    <submittedName>
        <fullName evidence="10">Uncharacterized protein</fullName>
    </submittedName>
</protein>
<evidence type="ECO:0000256" key="5">
    <source>
        <dbReference type="ARBA" id="ARBA00022723"/>
    </source>
</evidence>
<reference evidence="10 11" key="1">
    <citation type="journal article" date="2016" name="Nat. Commun.">
        <title>Thousands of microbial genomes shed light on interconnected biogeochemical processes in an aquifer system.</title>
        <authorList>
            <person name="Anantharaman K."/>
            <person name="Brown C.T."/>
            <person name="Hug L.A."/>
            <person name="Sharon I."/>
            <person name="Castelle C.J."/>
            <person name="Probst A.J."/>
            <person name="Thomas B.C."/>
            <person name="Singh A."/>
            <person name="Wilkins M.J."/>
            <person name="Karaoz U."/>
            <person name="Brodie E.L."/>
            <person name="Williams K.H."/>
            <person name="Hubbard S.S."/>
            <person name="Banfield J.F."/>
        </authorList>
    </citation>
    <scope>NUCLEOTIDE SEQUENCE [LARGE SCALE GENOMIC DNA]</scope>
</reference>
<dbReference type="InterPro" id="IPR007197">
    <property type="entry name" value="rSAM"/>
</dbReference>
<dbReference type="GO" id="GO:0046872">
    <property type="term" value="F:metal ion binding"/>
    <property type="evidence" value="ECO:0007669"/>
    <property type="project" value="UniProtKB-KW"/>
</dbReference>
<dbReference type="Pfam" id="PF04055">
    <property type="entry name" value="Radical_SAM"/>
    <property type="match status" value="1"/>
</dbReference>
<dbReference type="PROSITE" id="PS51332">
    <property type="entry name" value="B12_BINDING"/>
    <property type="match status" value="1"/>
</dbReference>
<keyword evidence="6" id="KW-0408">Iron</keyword>
<dbReference type="InterPro" id="IPR023404">
    <property type="entry name" value="rSAM_horseshoe"/>
</dbReference>
<dbReference type="GO" id="GO:0031419">
    <property type="term" value="F:cobalamin binding"/>
    <property type="evidence" value="ECO:0007669"/>
    <property type="project" value="InterPro"/>
</dbReference>
<accession>A0A1F4UHM2</accession>
<dbReference type="InterPro" id="IPR058240">
    <property type="entry name" value="rSAM_sf"/>
</dbReference>
<dbReference type="SFLD" id="SFLDS00029">
    <property type="entry name" value="Radical_SAM"/>
    <property type="match status" value="1"/>
</dbReference>
<comment type="caution">
    <text evidence="10">The sequence shown here is derived from an EMBL/GenBank/DDBJ whole genome shotgun (WGS) entry which is preliminary data.</text>
</comment>
<keyword evidence="7" id="KW-0411">Iron-sulfur</keyword>
<keyword evidence="3" id="KW-0808">Transferase</keyword>
<gene>
    <name evidence="10" type="ORF">A2Y85_00185</name>
</gene>
<dbReference type="GO" id="GO:0003824">
    <property type="term" value="F:catalytic activity"/>
    <property type="evidence" value="ECO:0007669"/>
    <property type="project" value="InterPro"/>
</dbReference>
<feature type="domain" description="Radical SAM core" evidence="9">
    <location>
        <begin position="183"/>
        <end position="413"/>
    </location>
</feature>
<dbReference type="SFLD" id="SFLDG01082">
    <property type="entry name" value="B12-binding_domain_containing"/>
    <property type="match status" value="1"/>
</dbReference>
<dbReference type="InterPro" id="IPR006638">
    <property type="entry name" value="Elp3/MiaA/NifB-like_rSAM"/>
</dbReference>
<evidence type="ECO:0000259" key="8">
    <source>
        <dbReference type="PROSITE" id="PS51332"/>
    </source>
</evidence>
<evidence type="ECO:0000256" key="1">
    <source>
        <dbReference type="ARBA" id="ARBA00001966"/>
    </source>
</evidence>
<dbReference type="SUPFAM" id="SSF102114">
    <property type="entry name" value="Radical SAM enzymes"/>
    <property type="match status" value="1"/>
</dbReference>
<dbReference type="CDD" id="cd02068">
    <property type="entry name" value="radical_SAM_B12_BD"/>
    <property type="match status" value="1"/>
</dbReference>
<evidence type="ECO:0000256" key="4">
    <source>
        <dbReference type="ARBA" id="ARBA00022691"/>
    </source>
</evidence>
<dbReference type="Pfam" id="PF02310">
    <property type="entry name" value="B12-binding"/>
    <property type="match status" value="1"/>
</dbReference>
<evidence type="ECO:0000256" key="6">
    <source>
        <dbReference type="ARBA" id="ARBA00023004"/>
    </source>
</evidence>
<evidence type="ECO:0000256" key="3">
    <source>
        <dbReference type="ARBA" id="ARBA00022679"/>
    </source>
</evidence>
<dbReference type="Gene3D" id="3.80.30.20">
    <property type="entry name" value="tm_1862 like domain"/>
    <property type="match status" value="1"/>
</dbReference>
<keyword evidence="4" id="KW-0949">S-adenosyl-L-methionine</keyword>
<evidence type="ECO:0000313" key="10">
    <source>
        <dbReference type="EMBL" id="OGC43713.1"/>
    </source>
</evidence>
<dbReference type="PROSITE" id="PS51918">
    <property type="entry name" value="RADICAL_SAM"/>
    <property type="match status" value="1"/>
</dbReference>
<evidence type="ECO:0000256" key="2">
    <source>
        <dbReference type="ARBA" id="ARBA00022603"/>
    </source>
</evidence>
<dbReference type="PANTHER" id="PTHR43409">
    <property type="entry name" value="ANAEROBIC MAGNESIUM-PROTOPORPHYRIN IX MONOMETHYL ESTER CYCLASE-RELATED"/>
    <property type="match status" value="1"/>
</dbReference>
<dbReference type="InterPro" id="IPR051198">
    <property type="entry name" value="BchE-like"/>
</dbReference>
<dbReference type="Gene3D" id="3.40.50.280">
    <property type="entry name" value="Cobalamin-binding domain"/>
    <property type="match status" value="1"/>
</dbReference>
<proteinExistence type="predicted"/>
<dbReference type="EMBL" id="MEUM01000010">
    <property type="protein sequence ID" value="OGC43713.1"/>
    <property type="molecule type" value="Genomic_DNA"/>
</dbReference>
<evidence type="ECO:0000256" key="7">
    <source>
        <dbReference type="ARBA" id="ARBA00023014"/>
    </source>
</evidence>
<organism evidence="10 11">
    <name type="scientific">candidate division WOR-3 bacterium RBG_13_43_14</name>
    <dbReference type="NCBI Taxonomy" id="1802590"/>
    <lineage>
        <taxon>Bacteria</taxon>
        <taxon>Bacteria division WOR-3</taxon>
    </lineage>
</organism>
<keyword evidence="2" id="KW-0489">Methyltransferase</keyword>
<dbReference type="GO" id="GO:0051539">
    <property type="term" value="F:4 iron, 4 sulfur cluster binding"/>
    <property type="evidence" value="ECO:0007669"/>
    <property type="project" value="UniProtKB-KW"/>
</dbReference>
<dbReference type="SMART" id="SM00729">
    <property type="entry name" value="Elp3"/>
    <property type="match status" value="1"/>
</dbReference>
<dbReference type="SUPFAM" id="SSF52242">
    <property type="entry name" value="Cobalamin (vitamin B12)-binding domain"/>
    <property type="match status" value="1"/>
</dbReference>
<feature type="domain" description="B12-binding" evidence="8">
    <location>
        <begin position="1"/>
        <end position="137"/>
    </location>
</feature>
<dbReference type="Proteomes" id="UP000177025">
    <property type="component" value="Unassembled WGS sequence"/>
</dbReference>
<keyword evidence="5" id="KW-0479">Metal-binding</keyword>
<dbReference type="InterPro" id="IPR006158">
    <property type="entry name" value="Cobalamin-bd"/>
</dbReference>
<name>A0A1F4UHM2_UNCW3</name>
<comment type="cofactor">
    <cofactor evidence="1">
        <name>[4Fe-4S] cluster</name>
        <dbReference type="ChEBI" id="CHEBI:49883"/>
    </cofactor>
</comment>
<evidence type="ECO:0000259" key="9">
    <source>
        <dbReference type="PROSITE" id="PS51918"/>
    </source>
</evidence>
<dbReference type="InterPro" id="IPR036724">
    <property type="entry name" value="Cobalamin-bd_sf"/>
</dbReference>
<dbReference type="InterPro" id="IPR034466">
    <property type="entry name" value="Methyltransferase_Class_B"/>
</dbReference>